<evidence type="ECO:0000256" key="3">
    <source>
        <dbReference type="ARBA" id="ARBA00022729"/>
    </source>
</evidence>
<keyword evidence="14" id="KW-1185">Reference proteome</keyword>
<keyword evidence="4" id="KW-1133">Transmembrane helix</keyword>
<dbReference type="InterPro" id="IPR016187">
    <property type="entry name" value="CTDL_fold"/>
</dbReference>
<dbReference type="InterPro" id="IPR000742">
    <property type="entry name" value="EGF"/>
</dbReference>
<evidence type="ECO:0000256" key="8">
    <source>
        <dbReference type="SAM" id="SignalP"/>
    </source>
</evidence>
<keyword evidence="6" id="KW-1015">Disulfide bond</keyword>
<dbReference type="GO" id="GO:0005509">
    <property type="term" value="F:calcium ion binding"/>
    <property type="evidence" value="ECO:0007669"/>
    <property type="project" value="InterPro"/>
</dbReference>
<evidence type="ECO:0000313" key="14">
    <source>
        <dbReference type="Proteomes" id="UP000838412"/>
    </source>
</evidence>
<comment type="caution">
    <text evidence="7">Lacks conserved residue(s) required for the propagation of feature annotation.</text>
</comment>
<dbReference type="InterPro" id="IPR016186">
    <property type="entry name" value="C-type_lectin-like/link_sf"/>
</dbReference>
<dbReference type="AlphaFoldDB" id="A0A8K0EMF4"/>
<dbReference type="Pfam" id="PF00059">
    <property type="entry name" value="Lectin_C"/>
    <property type="match status" value="1"/>
</dbReference>
<feature type="domain" description="VWFD" evidence="12">
    <location>
        <begin position="169"/>
        <end position="365"/>
    </location>
</feature>
<dbReference type="PANTHER" id="PTHR13802">
    <property type="entry name" value="MUCIN 4-RELATED"/>
    <property type="match status" value="1"/>
</dbReference>
<dbReference type="SMART" id="SM00181">
    <property type="entry name" value="EGF"/>
    <property type="match status" value="2"/>
</dbReference>
<dbReference type="Gene3D" id="2.10.25.10">
    <property type="entry name" value="Laminin"/>
    <property type="match status" value="2"/>
</dbReference>
<feature type="domain" description="EGF-like" evidence="9">
    <location>
        <begin position="571"/>
        <end position="613"/>
    </location>
</feature>
<evidence type="ECO:0000313" key="13">
    <source>
        <dbReference type="EMBL" id="CAH1257343.1"/>
    </source>
</evidence>
<dbReference type="InterPro" id="IPR013783">
    <property type="entry name" value="Ig-like_fold"/>
</dbReference>
<dbReference type="PROSITE" id="PS51233">
    <property type="entry name" value="VWFD"/>
    <property type="match status" value="1"/>
</dbReference>
<evidence type="ECO:0000256" key="7">
    <source>
        <dbReference type="PROSITE-ProRule" id="PRU00076"/>
    </source>
</evidence>
<dbReference type="PROSITE" id="PS00022">
    <property type="entry name" value="EGF_1"/>
    <property type="match status" value="1"/>
</dbReference>
<protein>
    <submittedName>
        <fullName evidence="13">SUSD2 protein</fullName>
    </submittedName>
</protein>
<keyword evidence="3 8" id="KW-0732">Signal</keyword>
<dbReference type="InterPro" id="IPR056619">
    <property type="entry name" value="C8-3_MUC4"/>
</dbReference>
<evidence type="ECO:0000259" key="10">
    <source>
        <dbReference type="PROSITE" id="PS50041"/>
    </source>
</evidence>
<dbReference type="InterPro" id="IPR001881">
    <property type="entry name" value="EGF-like_Ca-bd_dom"/>
</dbReference>
<dbReference type="PANTHER" id="PTHR13802:SF52">
    <property type="entry name" value="MUCIN-4"/>
    <property type="match status" value="1"/>
</dbReference>
<dbReference type="SMART" id="SM00179">
    <property type="entry name" value="EGF_CA"/>
    <property type="match status" value="1"/>
</dbReference>
<dbReference type="PROSITE" id="PS50041">
    <property type="entry name" value="C_TYPE_LECTIN_2"/>
    <property type="match status" value="1"/>
</dbReference>
<comment type="subcellular location">
    <subcellularLocation>
        <location evidence="1">Membrane</location>
    </subcellularLocation>
</comment>
<dbReference type="InterPro" id="IPR001846">
    <property type="entry name" value="VWF_type-D"/>
</dbReference>
<feature type="signal peptide" evidence="8">
    <location>
        <begin position="1"/>
        <end position="28"/>
    </location>
</feature>
<evidence type="ECO:0000256" key="2">
    <source>
        <dbReference type="ARBA" id="ARBA00022692"/>
    </source>
</evidence>
<proteinExistence type="predicted"/>
<evidence type="ECO:0000256" key="5">
    <source>
        <dbReference type="ARBA" id="ARBA00023136"/>
    </source>
</evidence>
<sequence>MLPNMRHWERYAFAYLLLLAFLFKSSESSVSGSNVCHRQVSYACQEPYSQSFSASCGFLGWSTCQRYRTAYRSATCYRNEAFCCSGYIAVGGSCIYDPYCSPVSGGWSVTSATRSGPNCGVTTVTYARSCNSPLPSCGGSPCWGASTWTERETRRCPSFGGWGIFGFFFVLALFGDPHFSTTDMKDYTFNGHGEFTLMNALDGEFLIQGRTIRAVDSDGLETDATVLGAVAAKSSTSSSVQVNMEEGVLRLYVDNTLVPDFNDLAEGGMLSFTEVLISKGTGGSAVAEFSAGARVEAFEETGILSLAMHLPEDYMHHTKGLYGVWNGDPDDDFTRPDGTILSTNATDEEIYEWGLLWEITEAESIFYYGNDSYAAFRNPDPSWRPLFEPVFDDPAFEQEAREACGDNKICLFDASVTKNVSVGLGTLKAQERSSSIGESLSDSAPIIDGPGSLNVTVGDVVTFSFTATDLRGDSVTVAAETLPPGATFESDGNTGTVTWTAVDYDGPVMNFTATNARNQTTVYIPQVNLCKCQNGGVCDFSTLADGEDEAGDLRFVACQCPSPYKGPFCEYIDECNSTTDCGQNAACVNNSAGAFICECEAGYYPNPDDKSCQACPYGYKGNRDDCYRFWGGKNAKTYSGARQVCQENGGDIYMWKSAAEVARLKRKLIRDRAPSVWIGLSDENPEGTWLWANGMALGGSDFTDWSPDPPRNTDKKDCAVARKVHRYRWKAVPCSYRRAFICRSPRAP</sequence>
<evidence type="ECO:0000256" key="1">
    <source>
        <dbReference type="ARBA" id="ARBA00004370"/>
    </source>
</evidence>
<dbReference type="Pfam" id="PF23263">
    <property type="entry name" value="C8-3_MUC4"/>
    <property type="match status" value="1"/>
</dbReference>
<keyword evidence="7" id="KW-0245">EGF-like domain</keyword>
<feature type="domain" description="C-type lectin" evidence="10">
    <location>
        <begin position="622"/>
        <end position="743"/>
    </location>
</feature>
<dbReference type="Gene3D" id="3.10.100.10">
    <property type="entry name" value="Mannose-Binding Protein A, subunit A"/>
    <property type="match status" value="1"/>
</dbReference>
<dbReference type="CDD" id="cd00054">
    <property type="entry name" value="EGF_CA"/>
    <property type="match status" value="1"/>
</dbReference>
<evidence type="ECO:0000259" key="9">
    <source>
        <dbReference type="PROSITE" id="PS50026"/>
    </source>
</evidence>
<organism evidence="13 14">
    <name type="scientific">Branchiostoma lanceolatum</name>
    <name type="common">Common lancelet</name>
    <name type="synonym">Amphioxus lanceolatum</name>
    <dbReference type="NCBI Taxonomy" id="7740"/>
    <lineage>
        <taxon>Eukaryota</taxon>
        <taxon>Metazoa</taxon>
        <taxon>Chordata</taxon>
        <taxon>Cephalochordata</taxon>
        <taxon>Leptocardii</taxon>
        <taxon>Amphioxiformes</taxon>
        <taxon>Branchiostomatidae</taxon>
        <taxon>Branchiostoma</taxon>
    </lineage>
</organism>
<keyword evidence="5" id="KW-0472">Membrane</keyword>
<dbReference type="InterPro" id="IPR011489">
    <property type="entry name" value="EMI_domain"/>
</dbReference>
<dbReference type="CDD" id="cd00037">
    <property type="entry name" value="CLECT"/>
    <property type="match status" value="1"/>
</dbReference>
<dbReference type="Proteomes" id="UP000838412">
    <property type="component" value="Chromosome 3"/>
</dbReference>
<dbReference type="GO" id="GO:0016020">
    <property type="term" value="C:membrane"/>
    <property type="evidence" value="ECO:0007669"/>
    <property type="project" value="UniProtKB-SubCell"/>
</dbReference>
<feature type="domain" description="EMI" evidence="11">
    <location>
        <begin position="32"/>
        <end position="96"/>
    </location>
</feature>
<dbReference type="PROSITE" id="PS01186">
    <property type="entry name" value="EGF_2"/>
    <property type="match status" value="2"/>
</dbReference>
<dbReference type="PROSITE" id="PS50026">
    <property type="entry name" value="EGF_3"/>
    <property type="match status" value="1"/>
</dbReference>
<dbReference type="SMART" id="SM00034">
    <property type="entry name" value="CLECT"/>
    <property type="match status" value="1"/>
</dbReference>
<evidence type="ECO:0000256" key="4">
    <source>
        <dbReference type="ARBA" id="ARBA00022989"/>
    </source>
</evidence>
<gene>
    <name evidence="13" type="primary">SUSD2</name>
    <name evidence="13" type="ORF">BLAG_LOCUS15311</name>
</gene>
<accession>A0A8K0EMF4</accession>
<evidence type="ECO:0000259" key="11">
    <source>
        <dbReference type="PROSITE" id="PS51041"/>
    </source>
</evidence>
<keyword evidence="2" id="KW-0812">Transmembrane</keyword>
<feature type="chain" id="PRO_5035456419" evidence="8">
    <location>
        <begin position="29"/>
        <end position="748"/>
    </location>
</feature>
<dbReference type="PROSITE" id="PS51041">
    <property type="entry name" value="EMI"/>
    <property type="match status" value="1"/>
</dbReference>
<dbReference type="EMBL" id="OV696688">
    <property type="protein sequence ID" value="CAH1257343.1"/>
    <property type="molecule type" value="Genomic_DNA"/>
</dbReference>
<reference evidence="13" key="1">
    <citation type="submission" date="2022-01" db="EMBL/GenBank/DDBJ databases">
        <authorList>
            <person name="Braso-Vives M."/>
        </authorList>
    </citation>
    <scope>NUCLEOTIDE SEQUENCE</scope>
</reference>
<evidence type="ECO:0000259" key="12">
    <source>
        <dbReference type="PROSITE" id="PS51233"/>
    </source>
</evidence>
<dbReference type="OrthoDB" id="4405280at2759"/>
<dbReference type="InterPro" id="IPR001304">
    <property type="entry name" value="C-type_lectin-like"/>
</dbReference>
<dbReference type="Gene3D" id="2.60.40.10">
    <property type="entry name" value="Immunoglobulins"/>
    <property type="match status" value="1"/>
</dbReference>
<dbReference type="SUPFAM" id="SSF56436">
    <property type="entry name" value="C-type lectin-like"/>
    <property type="match status" value="1"/>
</dbReference>
<dbReference type="Pfam" id="PF00094">
    <property type="entry name" value="VWD"/>
    <property type="match status" value="1"/>
</dbReference>
<name>A0A8K0EMF4_BRALA</name>
<evidence type="ECO:0000256" key="6">
    <source>
        <dbReference type="ARBA" id="ARBA00023157"/>
    </source>
</evidence>
<dbReference type="InterPro" id="IPR051495">
    <property type="entry name" value="Epithelial_Barrier/Signaling"/>
</dbReference>